<accession>A0AAN4ZEP1</accession>
<evidence type="ECO:0000313" key="2">
    <source>
        <dbReference type="Proteomes" id="UP001328107"/>
    </source>
</evidence>
<name>A0AAN4ZEP1_9BILA</name>
<organism evidence="1 2">
    <name type="scientific">Pristionchus mayeri</name>
    <dbReference type="NCBI Taxonomy" id="1317129"/>
    <lineage>
        <taxon>Eukaryota</taxon>
        <taxon>Metazoa</taxon>
        <taxon>Ecdysozoa</taxon>
        <taxon>Nematoda</taxon>
        <taxon>Chromadorea</taxon>
        <taxon>Rhabditida</taxon>
        <taxon>Rhabditina</taxon>
        <taxon>Diplogasteromorpha</taxon>
        <taxon>Diplogasteroidea</taxon>
        <taxon>Neodiplogasteridae</taxon>
        <taxon>Pristionchus</taxon>
    </lineage>
</organism>
<comment type="caution">
    <text evidence="1">The sequence shown here is derived from an EMBL/GenBank/DDBJ whole genome shotgun (WGS) entry which is preliminary data.</text>
</comment>
<gene>
    <name evidence="1" type="ORF">PMAYCL1PPCAC_06475</name>
</gene>
<dbReference type="EMBL" id="BTRK01000002">
    <property type="protein sequence ID" value="GMR36280.1"/>
    <property type="molecule type" value="Genomic_DNA"/>
</dbReference>
<feature type="non-terminal residue" evidence="1">
    <location>
        <position position="1"/>
    </location>
</feature>
<protein>
    <submittedName>
        <fullName evidence="1">Uncharacterized protein</fullName>
    </submittedName>
</protein>
<dbReference type="Proteomes" id="UP001328107">
    <property type="component" value="Unassembled WGS sequence"/>
</dbReference>
<reference evidence="2" key="1">
    <citation type="submission" date="2022-10" db="EMBL/GenBank/DDBJ databases">
        <title>Genome assembly of Pristionchus species.</title>
        <authorList>
            <person name="Yoshida K."/>
            <person name="Sommer R.J."/>
        </authorList>
    </citation>
    <scope>NUCLEOTIDE SEQUENCE [LARGE SCALE GENOMIC DNA]</scope>
    <source>
        <strain evidence="2">RS5460</strain>
    </source>
</reference>
<feature type="non-terminal residue" evidence="1">
    <location>
        <position position="95"/>
    </location>
</feature>
<dbReference type="AlphaFoldDB" id="A0AAN4ZEP1"/>
<evidence type="ECO:0000313" key="1">
    <source>
        <dbReference type="EMBL" id="GMR36280.1"/>
    </source>
</evidence>
<keyword evidence="2" id="KW-1185">Reference proteome</keyword>
<proteinExistence type="predicted"/>
<sequence>QDLGSTFADFSLVPSKFAITKLALDHCHEEFSRIATSSGTGKCFSLSGATSKSGIKTISVPKKLTDLIIGKFYSAFGHVASANDSSDFRKELGNK</sequence>